<keyword evidence="3 6" id="KW-0812">Transmembrane</keyword>
<organism evidence="8 9">
    <name type="scientific">Selenomonas timonae</name>
    <dbReference type="NCBI Taxonomy" id="2754044"/>
    <lineage>
        <taxon>Bacteria</taxon>
        <taxon>Bacillati</taxon>
        <taxon>Bacillota</taxon>
        <taxon>Negativicutes</taxon>
        <taxon>Selenomonadales</taxon>
        <taxon>Selenomonadaceae</taxon>
        <taxon>Selenomonas</taxon>
    </lineage>
</organism>
<feature type="domain" description="Cytochrome C biogenesis protein transmembrane" evidence="7">
    <location>
        <begin position="5"/>
        <end position="215"/>
    </location>
</feature>
<comment type="subcellular location">
    <subcellularLocation>
        <location evidence="1">Membrane</location>
        <topology evidence="1">Multi-pass membrane protein</topology>
    </subcellularLocation>
</comment>
<comment type="similarity">
    <text evidence="2">Belongs to the DsbD family.</text>
</comment>
<evidence type="ECO:0000256" key="6">
    <source>
        <dbReference type="SAM" id="Phobius"/>
    </source>
</evidence>
<feature type="transmembrane region" description="Helical" evidence="6">
    <location>
        <begin position="202"/>
        <end position="223"/>
    </location>
</feature>
<sequence length="227" mass="24806">MELTLLGGAFLAGFLSFISPCVLPLLPTFSLILAKSSQQDGGESRRLYVNTTAFLAGFTLVFVLLGATASLIGAWLFSYQEILRQGAAVLIIVMGLFMTGWIKIPLLLREYRPFQRRGFGGIGGAFLLGCGFTLGWTPCTGPMLATILLYAGDTATVAEGALLLLVYSLGFAVPFFLLAVIWRRHIMKLRAFYQYLPRIQQVAGVVLVLLGILLWSDSLSYLVRILS</sequence>
<dbReference type="PANTHER" id="PTHR31272">
    <property type="entry name" value="CYTOCHROME C-TYPE BIOGENESIS PROTEIN HI_1454-RELATED"/>
    <property type="match status" value="1"/>
</dbReference>
<dbReference type="GO" id="GO:0017004">
    <property type="term" value="P:cytochrome complex assembly"/>
    <property type="evidence" value="ECO:0007669"/>
    <property type="project" value="InterPro"/>
</dbReference>
<gene>
    <name evidence="8" type="ORF">H1B31_05850</name>
</gene>
<dbReference type="AlphaFoldDB" id="A0A7G7VH51"/>
<feature type="transmembrane region" description="Helical" evidence="6">
    <location>
        <begin position="47"/>
        <end position="76"/>
    </location>
</feature>
<evidence type="ECO:0000313" key="9">
    <source>
        <dbReference type="Proteomes" id="UP000515480"/>
    </source>
</evidence>
<keyword evidence="4 6" id="KW-1133">Transmembrane helix</keyword>
<evidence type="ECO:0000256" key="3">
    <source>
        <dbReference type="ARBA" id="ARBA00022692"/>
    </source>
</evidence>
<feature type="transmembrane region" description="Helical" evidence="6">
    <location>
        <begin position="125"/>
        <end position="150"/>
    </location>
</feature>
<keyword evidence="9" id="KW-1185">Reference proteome</keyword>
<dbReference type="PANTHER" id="PTHR31272:SF4">
    <property type="entry name" value="CYTOCHROME C-TYPE BIOGENESIS PROTEIN HI_1454-RELATED"/>
    <property type="match status" value="1"/>
</dbReference>
<evidence type="ECO:0000256" key="1">
    <source>
        <dbReference type="ARBA" id="ARBA00004141"/>
    </source>
</evidence>
<feature type="transmembrane region" description="Helical" evidence="6">
    <location>
        <begin position="162"/>
        <end position="182"/>
    </location>
</feature>
<accession>A0A7G7VH51</accession>
<name>A0A7G7VH51_9FIRM</name>
<protein>
    <submittedName>
        <fullName evidence="8">Cytochrome c biogenesis protein CcdA</fullName>
    </submittedName>
</protein>
<reference evidence="8 9" key="1">
    <citation type="submission" date="2020-07" db="EMBL/GenBank/DDBJ databases">
        <title>Complete genome and description of Selenomonas timonensis sp. nov., a new bacterium isolated from a gingivitis subject.</title>
        <authorList>
            <person name="Antezack A."/>
        </authorList>
    </citation>
    <scope>NUCLEOTIDE SEQUENCE [LARGE SCALE GENOMIC DNA]</scope>
    <source>
        <strain evidence="8 9">Marseille-Q3039</strain>
    </source>
</reference>
<evidence type="ECO:0000256" key="5">
    <source>
        <dbReference type="ARBA" id="ARBA00023136"/>
    </source>
</evidence>
<evidence type="ECO:0000256" key="2">
    <source>
        <dbReference type="ARBA" id="ARBA00006143"/>
    </source>
</evidence>
<dbReference type="Proteomes" id="UP000515480">
    <property type="component" value="Chromosome"/>
</dbReference>
<dbReference type="EMBL" id="CP060204">
    <property type="protein sequence ID" value="QNH53444.1"/>
    <property type="molecule type" value="Genomic_DNA"/>
</dbReference>
<evidence type="ECO:0000313" key="8">
    <source>
        <dbReference type="EMBL" id="QNH53444.1"/>
    </source>
</evidence>
<evidence type="ECO:0000256" key="4">
    <source>
        <dbReference type="ARBA" id="ARBA00022989"/>
    </source>
</evidence>
<feature type="transmembrane region" description="Helical" evidence="6">
    <location>
        <begin position="6"/>
        <end position="26"/>
    </location>
</feature>
<dbReference type="Pfam" id="PF02683">
    <property type="entry name" value="DsbD_TM"/>
    <property type="match status" value="1"/>
</dbReference>
<dbReference type="InterPro" id="IPR003834">
    <property type="entry name" value="Cyt_c_assmbl_TM_dom"/>
</dbReference>
<evidence type="ECO:0000259" key="7">
    <source>
        <dbReference type="Pfam" id="PF02683"/>
    </source>
</evidence>
<keyword evidence="5 6" id="KW-0472">Membrane</keyword>
<dbReference type="KEGG" id="stim:H1B31_05850"/>
<dbReference type="InterPro" id="IPR051790">
    <property type="entry name" value="Cytochrome_c-biogenesis_DsbD"/>
</dbReference>
<feature type="transmembrane region" description="Helical" evidence="6">
    <location>
        <begin position="82"/>
        <end position="104"/>
    </location>
</feature>
<dbReference type="RefSeq" id="WP_185979656.1">
    <property type="nucleotide sequence ID" value="NZ_CP060204.1"/>
</dbReference>
<proteinExistence type="inferred from homology"/>
<dbReference type="GO" id="GO:0016020">
    <property type="term" value="C:membrane"/>
    <property type="evidence" value="ECO:0007669"/>
    <property type="project" value="UniProtKB-SubCell"/>
</dbReference>